<dbReference type="InterPro" id="IPR024788">
    <property type="entry name" value="Malectin-like_Carb-bd_dom"/>
</dbReference>
<accession>A0ABR2MCR7</accession>
<proteinExistence type="predicted"/>
<evidence type="ECO:0000259" key="2">
    <source>
        <dbReference type="Pfam" id="PF12819"/>
    </source>
</evidence>
<evidence type="ECO:0000256" key="1">
    <source>
        <dbReference type="ARBA" id="ARBA00004167"/>
    </source>
</evidence>
<dbReference type="Gene3D" id="2.60.120.430">
    <property type="entry name" value="Galactose-binding lectin"/>
    <property type="match status" value="1"/>
</dbReference>
<keyword evidence="4" id="KW-1185">Reference proteome</keyword>
<reference evidence="3 4" key="1">
    <citation type="journal article" date="2022" name="Nat. Plants">
        <title>Genomes of leafy and leafless Platanthera orchids illuminate the evolution of mycoheterotrophy.</title>
        <authorList>
            <person name="Li M.H."/>
            <person name="Liu K.W."/>
            <person name="Li Z."/>
            <person name="Lu H.C."/>
            <person name="Ye Q.L."/>
            <person name="Zhang D."/>
            <person name="Wang J.Y."/>
            <person name="Li Y.F."/>
            <person name="Zhong Z.M."/>
            <person name="Liu X."/>
            <person name="Yu X."/>
            <person name="Liu D.K."/>
            <person name="Tu X.D."/>
            <person name="Liu B."/>
            <person name="Hao Y."/>
            <person name="Liao X.Y."/>
            <person name="Jiang Y.T."/>
            <person name="Sun W.H."/>
            <person name="Chen J."/>
            <person name="Chen Y.Q."/>
            <person name="Ai Y."/>
            <person name="Zhai J.W."/>
            <person name="Wu S.S."/>
            <person name="Zhou Z."/>
            <person name="Hsiao Y.Y."/>
            <person name="Wu W.L."/>
            <person name="Chen Y.Y."/>
            <person name="Lin Y.F."/>
            <person name="Hsu J.L."/>
            <person name="Li C.Y."/>
            <person name="Wang Z.W."/>
            <person name="Zhao X."/>
            <person name="Zhong W.Y."/>
            <person name="Ma X.K."/>
            <person name="Ma L."/>
            <person name="Huang J."/>
            <person name="Chen G.Z."/>
            <person name="Huang M.Z."/>
            <person name="Huang L."/>
            <person name="Peng D.H."/>
            <person name="Luo Y.B."/>
            <person name="Zou S.Q."/>
            <person name="Chen S.P."/>
            <person name="Lan S."/>
            <person name="Tsai W.C."/>
            <person name="Van de Peer Y."/>
            <person name="Liu Z.J."/>
        </authorList>
    </citation>
    <scope>NUCLEOTIDE SEQUENCE [LARGE SCALE GENOMIC DNA]</scope>
    <source>
        <strain evidence="3">Lor288</strain>
    </source>
</reference>
<protein>
    <recommendedName>
        <fullName evidence="2">Malectin-like domain-containing protein</fullName>
    </recommendedName>
</protein>
<organism evidence="3 4">
    <name type="scientific">Platanthera guangdongensis</name>
    <dbReference type="NCBI Taxonomy" id="2320717"/>
    <lineage>
        <taxon>Eukaryota</taxon>
        <taxon>Viridiplantae</taxon>
        <taxon>Streptophyta</taxon>
        <taxon>Embryophyta</taxon>
        <taxon>Tracheophyta</taxon>
        <taxon>Spermatophyta</taxon>
        <taxon>Magnoliopsida</taxon>
        <taxon>Liliopsida</taxon>
        <taxon>Asparagales</taxon>
        <taxon>Orchidaceae</taxon>
        <taxon>Orchidoideae</taxon>
        <taxon>Orchideae</taxon>
        <taxon>Orchidinae</taxon>
        <taxon>Platanthera</taxon>
    </lineage>
</organism>
<name>A0ABR2MCR7_9ASPA</name>
<comment type="subcellular location">
    <subcellularLocation>
        <location evidence="1">Membrane</location>
        <topology evidence="1">Single-pass membrane protein</topology>
    </subcellularLocation>
</comment>
<evidence type="ECO:0000313" key="4">
    <source>
        <dbReference type="Proteomes" id="UP001412067"/>
    </source>
</evidence>
<dbReference type="Proteomes" id="UP001412067">
    <property type="component" value="Unassembled WGS sequence"/>
</dbReference>
<feature type="domain" description="Malectin-like" evidence="2">
    <location>
        <begin position="1"/>
        <end position="49"/>
    </location>
</feature>
<evidence type="ECO:0000313" key="3">
    <source>
        <dbReference type="EMBL" id="KAK8960728.1"/>
    </source>
</evidence>
<sequence length="69" mass="8036">MELQWPLISLPTSNYYVALYFADMSKGNSRMFDVFINGYIFYHNLEVTSSGLVVFENNWNLSGIMKVRC</sequence>
<dbReference type="Pfam" id="PF12819">
    <property type="entry name" value="Malectin_like"/>
    <property type="match status" value="1"/>
</dbReference>
<comment type="caution">
    <text evidence="3">The sequence shown here is derived from an EMBL/GenBank/DDBJ whole genome shotgun (WGS) entry which is preliminary data.</text>
</comment>
<gene>
    <name evidence="3" type="ORF">KSP40_PGU001833</name>
</gene>
<dbReference type="EMBL" id="JBBWWR010000010">
    <property type="protein sequence ID" value="KAK8960728.1"/>
    <property type="molecule type" value="Genomic_DNA"/>
</dbReference>